<keyword evidence="2" id="KW-0812">Transmembrane</keyword>
<organism evidence="4 5">
    <name type="scientific">Modestobacter versicolor</name>
    <dbReference type="NCBI Taxonomy" id="429133"/>
    <lineage>
        <taxon>Bacteria</taxon>
        <taxon>Bacillati</taxon>
        <taxon>Actinomycetota</taxon>
        <taxon>Actinomycetes</taxon>
        <taxon>Geodermatophilales</taxon>
        <taxon>Geodermatophilaceae</taxon>
        <taxon>Modestobacter</taxon>
    </lineage>
</organism>
<feature type="region of interest" description="Disordered" evidence="1">
    <location>
        <begin position="1"/>
        <end position="78"/>
    </location>
</feature>
<keyword evidence="5" id="KW-1185">Reference proteome</keyword>
<feature type="compositionally biased region" description="Low complexity" evidence="1">
    <location>
        <begin position="15"/>
        <end position="57"/>
    </location>
</feature>
<feature type="compositionally biased region" description="Pro residues" evidence="1">
    <location>
        <begin position="1"/>
        <end position="14"/>
    </location>
</feature>
<dbReference type="AlphaFoldDB" id="A0A323VBU6"/>
<gene>
    <name evidence="4" type="ORF">DMO24_06045</name>
    <name evidence="3" type="ORF">FHX36_000163</name>
</gene>
<dbReference type="OrthoDB" id="5197716at2"/>
<evidence type="ECO:0000256" key="1">
    <source>
        <dbReference type="SAM" id="MobiDB-lite"/>
    </source>
</evidence>
<comment type="caution">
    <text evidence="4">The sequence shown here is derived from an EMBL/GenBank/DDBJ whole genome shotgun (WGS) entry which is preliminary data.</text>
</comment>
<evidence type="ECO:0000313" key="4">
    <source>
        <dbReference type="EMBL" id="PZA22237.1"/>
    </source>
</evidence>
<name>A0A323VBU6_9ACTN</name>
<protein>
    <submittedName>
        <fullName evidence="4">Uncharacterized protein</fullName>
    </submittedName>
</protein>
<dbReference type="EMBL" id="JACIBU010000001">
    <property type="protein sequence ID" value="MBB3674428.1"/>
    <property type="molecule type" value="Genomic_DNA"/>
</dbReference>
<sequence>MSTPGPGGPQPPEQNPGQPGQPASWGQQPPAGQQPQQPWGTPDQPAAPQGFGQPAGQPFGGQPGGATPFGQPAEPQKPKRKWLPIVGGVIALLVVLGALTTFLGAGEPEVGDCIQQTDASEFETVDCDSDEAQYRIEGTDSDMTGDEFNAAADTDLCEDVPSTTFVLWSGTDESEDGNVYCASDV</sequence>
<evidence type="ECO:0000313" key="5">
    <source>
        <dbReference type="Proteomes" id="UP000247602"/>
    </source>
</evidence>
<keyword evidence="2" id="KW-1133">Transmembrane helix</keyword>
<reference evidence="3 6" key="2">
    <citation type="submission" date="2020-08" db="EMBL/GenBank/DDBJ databases">
        <title>Sequencing the genomes of 1000 actinobacteria strains.</title>
        <authorList>
            <person name="Klenk H.-P."/>
        </authorList>
    </citation>
    <scope>NUCLEOTIDE SEQUENCE [LARGE SCALE GENOMIC DNA]</scope>
    <source>
        <strain evidence="3 6">DSM 16678</strain>
    </source>
</reference>
<evidence type="ECO:0000313" key="3">
    <source>
        <dbReference type="EMBL" id="MBB3674428.1"/>
    </source>
</evidence>
<evidence type="ECO:0000256" key="2">
    <source>
        <dbReference type="SAM" id="Phobius"/>
    </source>
</evidence>
<dbReference type="EMBL" id="QKNV01000041">
    <property type="protein sequence ID" value="PZA22237.1"/>
    <property type="molecule type" value="Genomic_DNA"/>
</dbReference>
<dbReference type="RefSeq" id="WP_110551430.1">
    <property type="nucleotide sequence ID" value="NZ_JACIBU010000001.1"/>
</dbReference>
<accession>A0A323VBU6</accession>
<proteinExistence type="predicted"/>
<dbReference type="Proteomes" id="UP000247602">
    <property type="component" value="Unassembled WGS sequence"/>
</dbReference>
<feature type="transmembrane region" description="Helical" evidence="2">
    <location>
        <begin position="82"/>
        <end position="105"/>
    </location>
</feature>
<keyword evidence="2" id="KW-0472">Membrane</keyword>
<reference evidence="4 5" key="1">
    <citation type="submission" date="2018-06" db="EMBL/GenBank/DDBJ databases">
        <title>Draft genome sequence of Modestobacter versicolor CP153-2.</title>
        <authorList>
            <person name="Gundlapally S.R."/>
        </authorList>
    </citation>
    <scope>NUCLEOTIDE SEQUENCE [LARGE SCALE GENOMIC DNA]</scope>
    <source>
        <strain evidence="4 5">CP153-2</strain>
    </source>
</reference>
<evidence type="ECO:0000313" key="6">
    <source>
        <dbReference type="Proteomes" id="UP000580718"/>
    </source>
</evidence>
<dbReference type="Proteomes" id="UP000580718">
    <property type="component" value="Unassembled WGS sequence"/>
</dbReference>